<name>A0A0X1SXB4_PSEAA</name>
<evidence type="ECO:0000313" key="1">
    <source>
        <dbReference type="EMBL" id="AMB84506.1"/>
    </source>
</evidence>
<dbReference type="KEGG" id="pagb:AWM79_03950"/>
<reference evidence="1 2" key="1">
    <citation type="submission" date="2016-01" db="EMBL/GenBank/DDBJ databases">
        <authorList>
            <person name="McClelland M."/>
            <person name="Jain A."/>
            <person name="Saraogi P."/>
            <person name="Mendelson R."/>
            <person name="Westerman R."/>
            <person name="SanMiguel P."/>
            <person name="Csonka L."/>
        </authorList>
    </citation>
    <scope>NUCLEOTIDE SEQUENCE [LARGE SCALE GENOMIC DNA]</scope>
    <source>
        <strain evidence="1 2">NCPPB 2472</strain>
    </source>
</reference>
<organism evidence="1 2">
    <name type="scientific">Pseudomonas agarici</name>
    <dbReference type="NCBI Taxonomy" id="46677"/>
    <lineage>
        <taxon>Bacteria</taxon>
        <taxon>Pseudomonadati</taxon>
        <taxon>Pseudomonadota</taxon>
        <taxon>Gammaproteobacteria</taxon>
        <taxon>Pseudomonadales</taxon>
        <taxon>Pseudomonadaceae</taxon>
        <taxon>Pseudomonas</taxon>
    </lineage>
</organism>
<protein>
    <submittedName>
        <fullName evidence="1">Uncharacterized protein</fullName>
    </submittedName>
</protein>
<proteinExistence type="predicted"/>
<accession>A0A0X1SXB4</accession>
<dbReference type="EMBL" id="CP014135">
    <property type="protein sequence ID" value="AMB84506.1"/>
    <property type="molecule type" value="Genomic_DNA"/>
</dbReference>
<dbReference type="Proteomes" id="UP000063229">
    <property type="component" value="Chromosome"/>
</dbReference>
<keyword evidence="2" id="KW-1185">Reference proteome</keyword>
<evidence type="ECO:0000313" key="2">
    <source>
        <dbReference type="Proteomes" id="UP000063229"/>
    </source>
</evidence>
<dbReference type="RefSeq" id="WP_017130818.1">
    <property type="nucleotide sequence ID" value="NZ_CP014135.1"/>
</dbReference>
<dbReference type="AlphaFoldDB" id="A0A0X1SXB4"/>
<sequence>MSKERGILGFMLFLWTFRAPPPHRVCKLSDEERQLVEHYRSLSAEDRNALRCLLNAMESVSRF</sequence>
<dbReference type="OrthoDB" id="6996292at2"/>
<gene>
    <name evidence="1" type="ORF">AWM79_03950</name>
</gene>